<dbReference type="EMBL" id="JAVHNR010000001">
    <property type="protein sequence ID" value="KAK6356749.1"/>
    <property type="molecule type" value="Genomic_DNA"/>
</dbReference>
<gene>
    <name evidence="1" type="ORF">TWF718_001091</name>
</gene>
<evidence type="ECO:0000313" key="1">
    <source>
        <dbReference type="EMBL" id="KAK6356749.1"/>
    </source>
</evidence>
<reference evidence="1 2" key="1">
    <citation type="submission" date="2019-10" db="EMBL/GenBank/DDBJ databases">
        <authorList>
            <person name="Palmer J.M."/>
        </authorList>
    </citation>
    <scope>NUCLEOTIDE SEQUENCE [LARGE SCALE GENOMIC DNA]</scope>
    <source>
        <strain evidence="1 2">TWF718</strain>
    </source>
</reference>
<evidence type="ECO:0008006" key="3">
    <source>
        <dbReference type="Google" id="ProtNLM"/>
    </source>
</evidence>
<dbReference type="Proteomes" id="UP001313282">
    <property type="component" value="Unassembled WGS sequence"/>
</dbReference>
<proteinExistence type="predicted"/>
<comment type="caution">
    <text evidence="1">The sequence shown here is derived from an EMBL/GenBank/DDBJ whole genome shotgun (WGS) entry which is preliminary data.</text>
</comment>
<name>A0AAN8NH19_9PEZI</name>
<evidence type="ECO:0000313" key="2">
    <source>
        <dbReference type="Proteomes" id="UP001313282"/>
    </source>
</evidence>
<keyword evidence="2" id="KW-1185">Reference proteome</keyword>
<accession>A0AAN8NH19</accession>
<dbReference type="AlphaFoldDB" id="A0AAN8NH19"/>
<organism evidence="1 2">
    <name type="scientific">Orbilia javanica</name>
    <dbReference type="NCBI Taxonomy" id="47235"/>
    <lineage>
        <taxon>Eukaryota</taxon>
        <taxon>Fungi</taxon>
        <taxon>Dikarya</taxon>
        <taxon>Ascomycota</taxon>
        <taxon>Pezizomycotina</taxon>
        <taxon>Orbiliomycetes</taxon>
        <taxon>Orbiliales</taxon>
        <taxon>Orbiliaceae</taxon>
        <taxon>Orbilia</taxon>
    </lineage>
</organism>
<sequence>MVETINSLPNDIKLLILTYLPSFDSLLSLLLSSRAFLRVYNVYKSTITQAICPNEIEPFKLEAFIIARNVERFAWQKIKKAEVSGLIQTYILGLKEPDVEEDGHPLHPDLEPSIDWAKVVENHKAVRVVAALFIKNEMARIQEFMSGQELEGKPNKGAVPTKMATDAERERIIRAIYRFWMLAMMCQRRTDGVWYAIPQMLVFENWPFWDLMAVKAISDFWFDVLLPYAVHFRDLEWTAIEYSTFFAGPPVCRPQTTRPSLVGLLETQVSLIIWKEFPAHMSQWVNNRSDPGSMEEHLKYVYECKRRAPFQNPH</sequence>
<protein>
    <recommendedName>
        <fullName evidence="3">F-box domain-containing protein</fullName>
    </recommendedName>
</protein>